<dbReference type="EMBL" id="OX596110">
    <property type="protein sequence ID" value="CAN0328951.1"/>
    <property type="molecule type" value="Genomic_DNA"/>
</dbReference>
<reference evidence="1" key="2">
    <citation type="submission" date="2025-03" db="EMBL/GenBank/DDBJ databases">
        <authorList>
            <consortium name="ELIXIR-Norway"/>
            <consortium name="Elixir Norway"/>
        </authorList>
    </citation>
    <scope>NUCLEOTIDE SEQUENCE</scope>
</reference>
<organism evidence="1 2">
    <name type="scientific">Rangifer tarandus platyrhynchus</name>
    <name type="common">Svalbard reindeer</name>
    <dbReference type="NCBI Taxonomy" id="3082113"/>
    <lineage>
        <taxon>Eukaryota</taxon>
        <taxon>Metazoa</taxon>
        <taxon>Chordata</taxon>
        <taxon>Craniata</taxon>
        <taxon>Vertebrata</taxon>
        <taxon>Euteleostomi</taxon>
        <taxon>Mammalia</taxon>
        <taxon>Eutheria</taxon>
        <taxon>Laurasiatheria</taxon>
        <taxon>Artiodactyla</taxon>
        <taxon>Ruminantia</taxon>
        <taxon>Pecora</taxon>
        <taxon>Cervidae</taxon>
        <taxon>Odocoileinae</taxon>
        <taxon>Rangifer</taxon>
    </lineage>
</organism>
<proteinExistence type="predicted"/>
<evidence type="ECO:0000313" key="2">
    <source>
        <dbReference type="Proteomes" id="UP001162501"/>
    </source>
</evidence>
<reference evidence="1" key="1">
    <citation type="submission" date="2023-05" db="EMBL/GenBank/DDBJ databases">
        <authorList>
            <consortium name="ELIXIR-Norway"/>
        </authorList>
    </citation>
    <scope>NUCLEOTIDE SEQUENCE</scope>
</reference>
<evidence type="ECO:0000313" key="1">
    <source>
        <dbReference type="EMBL" id="CAN0328951.1"/>
    </source>
</evidence>
<gene>
    <name evidence="1" type="ORF">MRATA1EN22A_LOCUS15757</name>
</gene>
<name>A0AC59Z9X8_RANTA</name>
<accession>A0AC59Z9X8</accession>
<sequence length="116" mass="12985">MQKSNPDSNMHDKSKRTCAVGPWEAAQGCGQQCGSPSLNSGKRGLGHFSNWMAFPCHVNVNGGLTSILPNSTRKVSIKWRKKRQTTCVKWLKLGRCVQRRKLIRVCKAKSKDSEKN</sequence>
<dbReference type="Proteomes" id="UP001162501">
    <property type="component" value="Chromosome 26"/>
</dbReference>
<protein>
    <submittedName>
        <fullName evidence="1">Uncharacterized protein</fullName>
    </submittedName>
</protein>